<organism evidence="6 7">
    <name type="scientific">Candidatus Zambryskibacteria bacterium RIFCSPHIGHO2_02_FULL_43_14</name>
    <dbReference type="NCBI Taxonomy" id="1802748"/>
    <lineage>
        <taxon>Bacteria</taxon>
        <taxon>Candidatus Zambryskiibacteriota</taxon>
    </lineage>
</organism>
<sequence>MLYTRKGDDGTSGLLGTKERFPKNSPVYDALGTLDELNSLLGVCRAHSSHDKDNIAVADEIKNIQERLFIIQAELAGAPKSILPEHITELESTIEKFEMLIENPHAFVIAGTTELSALFDYARSVSRRAERRVLDAHLIRKVSSQTRIYLNRLSSLLYVLARYTAKEDGEEKELSPSY</sequence>
<comment type="caution">
    <text evidence="6">The sequence shown here is derived from an EMBL/GenBank/DDBJ whole genome shotgun (WGS) entry which is preliminary data.</text>
</comment>
<feature type="domain" description="Cobalamin adenosyltransferase-like" evidence="5">
    <location>
        <begin position="2"/>
        <end position="163"/>
    </location>
</feature>
<dbReference type="InterPro" id="IPR029499">
    <property type="entry name" value="PduO-typ"/>
</dbReference>
<dbReference type="EC" id="2.5.1.17" evidence="4"/>
<comment type="catalytic activity">
    <reaction evidence="4">
        <text>2 cob(II)alamin + reduced [electron-transfer flavoprotein] + 2 ATP = 2 adenosylcob(III)alamin + 2 triphosphate + oxidized [electron-transfer flavoprotein] + 3 H(+)</text>
        <dbReference type="Rhea" id="RHEA:28671"/>
        <dbReference type="Rhea" id="RHEA-COMP:10685"/>
        <dbReference type="Rhea" id="RHEA-COMP:10686"/>
        <dbReference type="ChEBI" id="CHEBI:15378"/>
        <dbReference type="ChEBI" id="CHEBI:16304"/>
        <dbReference type="ChEBI" id="CHEBI:18036"/>
        <dbReference type="ChEBI" id="CHEBI:18408"/>
        <dbReference type="ChEBI" id="CHEBI:30616"/>
        <dbReference type="ChEBI" id="CHEBI:57692"/>
        <dbReference type="ChEBI" id="CHEBI:58307"/>
        <dbReference type="EC" id="2.5.1.17"/>
    </reaction>
</comment>
<comment type="pathway">
    <text evidence="4">Cofactor biosynthesis; adenosylcobalamin biosynthesis; adenosylcobalamin from cob(II)yrinate a,c-diamide: step 2/7.</text>
</comment>
<protein>
    <recommendedName>
        <fullName evidence="4">Corrinoid adenosyltransferase</fullName>
        <ecNumber evidence="4">2.5.1.17</ecNumber>
    </recommendedName>
    <alternativeName>
        <fullName evidence="4">Cob(II)alamin adenosyltransferase</fullName>
    </alternativeName>
    <alternativeName>
        <fullName evidence="4">Cob(II)yrinic acid a,c-diamide adenosyltransferase</fullName>
    </alternativeName>
    <alternativeName>
        <fullName evidence="4">Cobinamide/cobalamin adenosyltransferase</fullName>
    </alternativeName>
</protein>
<keyword evidence="3 4" id="KW-0067">ATP-binding</keyword>
<dbReference type="GO" id="GO:0008817">
    <property type="term" value="F:corrinoid adenosyltransferase activity"/>
    <property type="evidence" value="ECO:0007669"/>
    <property type="project" value="UniProtKB-UniRule"/>
</dbReference>
<comment type="similarity">
    <text evidence="4">Belongs to the Cob(I)alamin adenosyltransferase family.</text>
</comment>
<keyword evidence="2 4" id="KW-0547">Nucleotide-binding</keyword>
<dbReference type="PANTHER" id="PTHR12213:SF0">
    <property type="entry name" value="CORRINOID ADENOSYLTRANSFERASE MMAB"/>
    <property type="match status" value="1"/>
</dbReference>
<dbReference type="InterPro" id="IPR016030">
    <property type="entry name" value="CblAdoTrfase-like"/>
</dbReference>
<dbReference type="Gene3D" id="1.20.1200.10">
    <property type="entry name" value="Cobalamin adenosyltransferase-like"/>
    <property type="match status" value="1"/>
</dbReference>
<keyword evidence="1 4" id="KW-0808">Transferase</keyword>
<dbReference type="SUPFAM" id="SSF89028">
    <property type="entry name" value="Cobalamin adenosyltransferase-like"/>
    <property type="match status" value="1"/>
</dbReference>
<dbReference type="UniPathway" id="UPA00148">
    <property type="reaction ID" value="UER00233"/>
</dbReference>
<evidence type="ECO:0000256" key="1">
    <source>
        <dbReference type="ARBA" id="ARBA00022679"/>
    </source>
</evidence>
<dbReference type="AlphaFoldDB" id="A0A1G2THM5"/>
<evidence type="ECO:0000313" key="6">
    <source>
        <dbReference type="EMBL" id="OHA96805.1"/>
    </source>
</evidence>
<comment type="catalytic activity">
    <reaction evidence="4">
        <text>2 cob(II)yrinate a,c diamide + reduced [electron-transfer flavoprotein] + 2 ATP = 2 adenosylcob(III)yrinate a,c-diamide + 2 triphosphate + oxidized [electron-transfer flavoprotein] + 3 H(+)</text>
        <dbReference type="Rhea" id="RHEA:11528"/>
        <dbReference type="Rhea" id="RHEA-COMP:10685"/>
        <dbReference type="Rhea" id="RHEA-COMP:10686"/>
        <dbReference type="ChEBI" id="CHEBI:15378"/>
        <dbReference type="ChEBI" id="CHEBI:18036"/>
        <dbReference type="ChEBI" id="CHEBI:30616"/>
        <dbReference type="ChEBI" id="CHEBI:57692"/>
        <dbReference type="ChEBI" id="CHEBI:58307"/>
        <dbReference type="ChEBI" id="CHEBI:58503"/>
        <dbReference type="ChEBI" id="CHEBI:58537"/>
        <dbReference type="EC" id="2.5.1.17"/>
    </reaction>
</comment>
<keyword evidence="4" id="KW-0169">Cobalamin biosynthesis</keyword>
<gene>
    <name evidence="6" type="ORF">A3C70_00420</name>
</gene>
<dbReference type="EMBL" id="MHVR01000004">
    <property type="protein sequence ID" value="OHA96805.1"/>
    <property type="molecule type" value="Genomic_DNA"/>
</dbReference>
<dbReference type="GO" id="GO:0005524">
    <property type="term" value="F:ATP binding"/>
    <property type="evidence" value="ECO:0007669"/>
    <property type="project" value="UniProtKB-UniRule"/>
</dbReference>
<evidence type="ECO:0000313" key="7">
    <source>
        <dbReference type="Proteomes" id="UP000178175"/>
    </source>
</evidence>
<evidence type="ECO:0000256" key="3">
    <source>
        <dbReference type="ARBA" id="ARBA00022840"/>
    </source>
</evidence>
<evidence type="ECO:0000259" key="5">
    <source>
        <dbReference type="Pfam" id="PF01923"/>
    </source>
</evidence>
<evidence type="ECO:0000256" key="4">
    <source>
        <dbReference type="RuleBase" id="RU366026"/>
    </source>
</evidence>
<dbReference type="Proteomes" id="UP000178175">
    <property type="component" value="Unassembled WGS sequence"/>
</dbReference>
<dbReference type="InterPro" id="IPR036451">
    <property type="entry name" value="CblAdoTrfase-like_sf"/>
</dbReference>
<dbReference type="NCBIfam" id="TIGR00636">
    <property type="entry name" value="PduO_Nterm"/>
    <property type="match status" value="1"/>
</dbReference>
<accession>A0A1G2THM5</accession>
<dbReference type="Pfam" id="PF01923">
    <property type="entry name" value="Cob_adeno_trans"/>
    <property type="match status" value="1"/>
</dbReference>
<reference evidence="6 7" key="1">
    <citation type="journal article" date="2016" name="Nat. Commun.">
        <title>Thousands of microbial genomes shed light on interconnected biogeochemical processes in an aquifer system.</title>
        <authorList>
            <person name="Anantharaman K."/>
            <person name="Brown C.T."/>
            <person name="Hug L.A."/>
            <person name="Sharon I."/>
            <person name="Castelle C.J."/>
            <person name="Probst A.J."/>
            <person name="Thomas B.C."/>
            <person name="Singh A."/>
            <person name="Wilkins M.J."/>
            <person name="Karaoz U."/>
            <person name="Brodie E.L."/>
            <person name="Williams K.H."/>
            <person name="Hubbard S.S."/>
            <person name="Banfield J.F."/>
        </authorList>
    </citation>
    <scope>NUCLEOTIDE SEQUENCE [LARGE SCALE GENOMIC DNA]</scope>
</reference>
<dbReference type="PANTHER" id="PTHR12213">
    <property type="entry name" value="CORRINOID ADENOSYLTRANSFERASE"/>
    <property type="match status" value="1"/>
</dbReference>
<name>A0A1G2THM5_9BACT</name>
<evidence type="ECO:0000256" key="2">
    <source>
        <dbReference type="ARBA" id="ARBA00022741"/>
    </source>
</evidence>
<proteinExistence type="inferred from homology"/>
<dbReference type="GO" id="GO:0009236">
    <property type="term" value="P:cobalamin biosynthetic process"/>
    <property type="evidence" value="ECO:0007669"/>
    <property type="project" value="UniProtKB-UniRule"/>
</dbReference>